<proteinExistence type="predicted"/>
<dbReference type="Gene3D" id="1.20.1250.20">
    <property type="entry name" value="MFS general substrate transporter like domains"/>
    <property type="match status" value="2"/>
</dbReference>
<feature type="transmembrane region" description="Helical" evidence="3">
    <location>
        <begin position="82"/>
        <end position="100"/>
    </location>
</feature>
<feature type="transmembrane region" description="Helical" evidence="3">
    <location>
        <begin position="528"/>
        <end position="552"/>
    </location>
</feature>
<dbReference type="InterPro" id="IPR036259">
    <property type="entry name" value="MFS_trans_sf"/>
</dbReference>
<protein>
    <recommendedName>
        <fullName evidence="4">Major facilitator superfamily (MFS) profile domain-containing protein</fullName>
    </recommendedName>
</protein>
<feature type="transmembrane region" description="Helical" evidence="3">
    <location>
        <begin position="136"/>
        <end position="157"/>
    </location>
</feature>
<feature type="transmembrane region" description="Helical" evidence="3">
    <location>
        <begin position="42"/>
        <end position="67"/>
    </location>
</feature>
<evidence type="ECO:0000259" key="4">
    <source>
        <dbReference type="PROSITE" id="PS50850"/>
    </source>
</evidence>
<keyword evidence="3" id="KW-0472">Membrane</keyword>
<evidence type="ECO:0000256" key="1">
    <source>
        <dbReference type="ARBA" id="ARBA00004141"/>
    </source>
</evidence>
<dbReference type="EMBL" id="PZQS01000007">
    <property type="protein sequence ID" value="PVD27670.1"/>
    <property type="molecule type" value="Genomic_DNA"/>
</dbReference>
<dbReference type="Pfam" id="PF07690">
    <property type="entry name" value="MFS_1"/>
    <property type="match status" value="2"/>
</dbReference>
<dbReference type="PANTHER" id="PTHR11360">
    <property type="entry name" value="MONOCARBOXYLATE TRANSPORTER"/>
    <property type="match status" value="1"/>
</dbReference>
<dbReference type="PROSITE" id="PS50850">
    <property type="entry name" value="MFS"/>
    <property type="match status" value="1"/>
</dbReference>
<dbReference type="InterPro" id="IPR020846">
    <property type="entry name" value="MFS_dom"/>
</dbReference>
<feature type="transmembrane region" description="Helical" evidence="3">
    <location>
        <begin position="169"/>
        <end position="189"/>
    </location>
</feature>
<feature type="region of interest" description="Disordered" evidence="2">
    <location>
        <begin position="1"/>
        <end position="32"/>
    </location>
</feature>
<dbReference type="InterPro" id="IPR050327">
    <property type="entry name" value="Proton-linked_MCT"/>
</dbReference>
<feature type="transmembrane region" description="Helical" evidence="3">
    <location>
        <begin position="201"/>
        <end position="219"/>
    </location>
</feature>
<feature type="transmembrane region" description="Helical" evidence="3">
    <location>
        <begin position="594"/>
        <end position="611"/>
    </location>
</feature>
<reference evidence="5 6" key="1">
    <citation type="submission" date="2018-04" db="EMBL/GenBank/DDBJ databases">
        <title>The genome of golden apple snail Pomacea canaliculata provides insight into stress tolerance and invasive adaptation.</title>
        <authorList>
            <person name="Liu C."/>
            <person name="Liu B."/>
            <person name="Ren Y."/>
            <person name="Zhang Y."/>
            <person name="Wang H."/>
            <person name="Li S."/>
            <person name="Jiang F."/>
            <person name="Yin L."/>
            <person name="Zhang G."/>
            <person name="Qian W."/>
            <person name="Fan W."/>
        </authorList>
    </citation>
    <scope>NUCLEOTIDE SEQUENCE [LARGE SCALE GENOMIC DNA]</scope>
    <source>
        <strain evidence="5">SZHN2017</strain>
        <tissue evidence="5">Muscle</tissue>
    </source>
</reference>
<dbReference type="SUPFAM" id="SSF103473">
    <property type="entry name" value="MFS general substrate transporter"/>
    <property type="match status" value="1"/>
</dbReference>
<organism evidence="5 6">
    <name type="scientific">Pomacea canaliculata</name>
    <name type="common">Golden apple snail</name>
    <dbReference type="NCBI Taxonomy" id="400727"/>
    <lineage>
        <taxon>Eukaryota</taxon>
        <taxon>Metazoa</taxon>
        <taxon>Spiralia</taxon>
        <taxon>Lophotrochozoa</taxon>
        <taxon>Mollusca</taxon>
        <taxon>Gastropoda</taxon>
        <taxon>Caenogastropoda</taxon>
        <taxon>Architaenioglossa</taxon>
        <taxon>Ampullarioidea</taxon>
        <taxon>Ampullariidae</taxon>
        <taxon>Pomacea</taxon>
    </lineage>
</organism>
<evidence type="ECO:0000256" key="3">
    <source>
        <dbReference type="SAM" id="Phobius"/>
    </source>
</evidence>
<dbReference type="OrthoDB" id="6509908at2759"/>
<feature type="compositionally biased region" description="Polar residues" evidence="2">
    <location>
        <begin position="365"/>
        <end position="381"/>
    </location>
</feature>
<evidence type="ECO:0000313" key="5">
    <source>
        <dbReference type="EMBL" id="PVD27670.1"/>
    </source>
</evidence>
<feature type="transmembrane region" description="Helical" evidence="3">
    <location>
        <begin position="686"/>
        <end position="704"/>
    </location>
</feature>
<feature type="transmembrane region" description="Helical" evidence="3">
    <location>
        <begin position="112"/>
        <end position="130"/>
    </location>
</feature>
<feature type="transmembrane region" description="Helical" evidence="3">
    <location>
        <begin position="564"/>
        <end position="582"/>
    </location>
</feature>
<dbReference type="PANTHER" id="PTHR11360:SF286">
    <property type="entry name" value="GH22266P"/>
    <property type="match status" value="1"/>
</dbReference>
<evidence type="ECO:0000256" key="2">
    <source>
        <dbReference type="SAM" id="MobiDB-lite"/>
    </source>
</evidence>
<comment type="caution">
    <text evidence="5">The sequence shown here is derived from an EMBL/GenBank/DDBJ whole genome shotgun (WGS) entry which is preliminary data.</text>
</comment>
<evidence type="ECO:0000313" key="6">
    <source>
        <dbReference type="Proteomes" id="UP000245119"/>
    </source>
</evidence>
<dbReference type="OMA" id="WADAIHI"/>
<dbReference type="AlphaFoldDB" id="A0A2T7P2N6"/>
<keyword evidence="3" id="KW-1133">Transmembrane helix</keyword>
<name>A0A2T7P2N6_POMCA</name>
<feature type="region of interest" description="Disordered" evidence="2">
    <location>
        <begin position="332"/>
        <end position="381"/>
    </location>
</feature>
<feature type="domain" description="Major facilitator superfamily (MFS) profile" evidence="4">
    <location>
        <begin position="528"/>
        <end position="738"/>
    </location>
</feature>
<gene>
    <name evidence="5" type="ORF">C0Q70_12837</name>
</gene>
<feature type="transmembrane region" description="Helical" evidence="3">
    <location>
        <begin position="655"/>
        <end position="674"/>
    </location>
</feature>
<keyword evidence="3" id="KW-0812">Transmembrane</keyword>
<dbReference type="InterPro" id="IPR011701">
    <property type="entry name" value="MFS"/>
</dbReference>
<dbReference type="GO" id="GO:0008028">
    <property type="term" value="F:monocarboxylic acid transmembrane transporter activity"/>
    <property type="evidence" value="ECO:0007669"/>
    <property type="project" value="TreeGrafter"/>
</dbReference>
<comment type="subcellular location">
    <subcellularLocation>
        <location evidence="1">Membrane</location>
        <topology evidence="1">Multi-pass membrane protein</topology>
    </subcellularLocation>
</comment>
<accession>A0A2T7P2N6</accession>
<feature type="transmembrane region" description="Helical" evidence="3">
    <location>
        <begin position="617"/>
        <end position="643"/>
    </location>
</feature>
<keyword evidence="6" id="KW-1185">Reference proteome</keyword>
<dbReference type="Proteomes" id="UP000245119">
    <property type="component" value="Linkage Group LG7"/>
</dbReference>
<sequence>MGRDKRRREASPEELKKIAQAKAEADERDAERDAEALPDGGWGWMVVLASLICNIIVDGICYSFGVFKTEYMEAFKTTNEQVGWVGSLLAGCYLTIGPLVSTLAERYGSRKVTMVGAVIASVGFILSTQARSNEMLIATFGVIGGIGFGMIYLPAIVTVGHWFDKKRAFATGLAVCGTGIGTFLFPPLAKRLIDEYDWRGAHLILAGIVLNCAVCGALFKPVDKARLKRKPCHQSQVEIQRGAIMKAMIEEKKRQRTISNGSLDNCIITKDNRLIKIDPVLFECKRNNSFIARFKRSLGFSSQSLNKSKTSLATCGIPSIVIDAVNEARKESNGSRLSPIYRPSSKASSEMEPTEECRMDGKLDSPNSSASNDSGVCTDAQKMSSENSVSLDLLLSIAQNEKNDQRAINISSFHSVNNPIIFTGASGIPGLDASIISVQVLNGPISGSCPSMHHPTSHRSLEDACYTNPAASSASFVGGSLLSIPQNVSQCSIESMASQLRRESQHTCKKLLYTMRDMFEFQLLRSPLFALLVIASILTLFAFFIPFFYITFKATELGFDDVESIFLLSLIGITNTIGRIISGWIADRPWTNPLHLNNGALIVAGIGTLLVGFCESYTLLCIYAAVFGVCVAVFVSLRSILLVELLGLEMLTKSFGILILFQGIATMVGAPVAGRLLDTTQSVNGCFYLAGGLLLLSGLLGIPLRCLKNREKGKIAHTHPEEMAIRETLKIEEVDLDN</sequence>
<dbReference type="GO" id="GO:0016020">
    <property type="term" value="C:membrane"/>
    <property type="evidence" value="ECO:0007669"/>
    <property type="project" value="UniProtKB-SubCell"/>
</dbReference>